<name>A0A7E4VF96_PANRE</name>
<dbReference type="SUPFAM" id="SSF52058">
    <property type="entry name" value="L domain-like"/>
    <property type="match status" value="1"/>
</dbReference>
<dbReference type="AlphaFoldDB" id="A0A7E4VF96"/>
<dbReference type="Proteomes" id="UP000492821">
    <property type="component" value="Unassembled WGS sequence"/>
</dbReference>
<evidence type="ECO:0000313" key="1">
    <source>
        <dbReference type="Proteomes" id="UP000492821"/>
    </source>
</evidence>
<dbReference type="WBParaSite" id="Pan_g19756.t1">
    <property type="protein sequence ID" value="Pan_g19756.t1"/>
    <property type="gene ID" value="Pan_g19756"/>
</dbReference>
<reference evidence="2" key="2">
    <citation type="submission" date="2020-10" db="UniProtKB">
        <authorList>
            <consortium name="WormBaseParasite"/>
        </authorList>
    </citation>
    <scope>IDENTIFICATION</scope>
</reference>
<dbReference type="PROSITE" id="PS51450">
    <property type="entry name" value="LRR"/>
    <property type="match status" value="1"/>
</dbReference>
<dbReference type="InterPro" id="IPR001611">
    <property type="entry name" value="Leu-rich_rpt"/>
</dbReference>
<accession>A0A7E4VF96</accession>
<proteinExistence type="predicted"/>
<sequence>MTTNAPSVPNHLIREIMHAIQHRGNGDAMGCLAISSKEALSVFKYVIGHDVIGDLGSQTEADRIKNPRFRSTLAKDTDNDDEIKMFRMSPIEFNMKALYTIATRNLRKLRVQLNRISDLPKLNLENNITELTVTGCIHHDEPSLIPILDSWKSLQSFKVEDLTNNSIDQVRSVVLQSKNLLRLDFEIESDQLENLLTTVPAFPFPEIVTLRCHFDDDHVPISFAHAQTFPCVKQLHFQCNPEIPPTFEFFQMLRNIVQCFPSLNVAKLDFNSLHTFSHEQNGNNQITDWHEWLNNAAFAVPVEINSCTGIKFTHNDNIDPLYAYLKSVGFTDNGKSYHLIMEKKFPNVKLIHRITPNYVLSPFDQGIIHMFYSAYYDEDVIGEEWMNEE</sequence>
<evidence type="ECO:0000313" key="2">
    <source>
        <dbReference type="WBParaSite" id="Pan_g19756.t1"/>
    </source>
</evidence>
<protein>
    <submittedName>
        <fullName evidence="2">F-box domain-containing protein</fullName>
    </submittedName>
</protein>
<dbReference type="InterPro" id="IPR032675">
    <property type="entry name" value="LRR_dom_sf"/>
</dbReference>
<dbReference type="Gene3D" id="3.80.10.10">
    <property type="entry name" value="Ribonuclease Inhibitor"/>
    <property type="match status" value="1"/>
</dbReference>
<keyword evidence="1" id="KW-1185">Reference proteome</keyword>
<organism evidence="1 2">
    <name type="scientific">Panagrellus redivivus</name>
    <name type="common">Microworm</name>
    <dbReference type="NCBI Taxonomy" id="6233"/>
    <lineage>
        <taxon>Eukaryota</taxon>
        <taxon>Metazoa</taxon>
        <taxon>Ecdysozoa</taxon>
        <taxon>Nematoda</taxon>
        <taxon>Chromadorea</taxon>
        <taxon>Rhabditida</taxon>
        <taxon>Tylenchina</taxon>
        <taxon>Panagrolaimomorpha</taxon>
        <taxon>Panagrolaimoidea</taxon>
        <taxon>Panagrolaimidae</taxon>
        <taxon>Panagrellus</taxon>
    </lineage>
</organism>
<reference evidence="1" key="1">
    <citation type="journal article" date="2013" name="Genetics">
        <title>The draft genome and transcriptome of Panagrellus redivivus are shaped by the harsh demands of a free-living lifestyle.</title>
        <authorList>
            <person name="Srinivasan J."/>
            <person name="Dillman A.R."/>
            <person name="Macchietto M.G."/>
            <person name="Heikkinen L."/>
            <person name="Lakso M."/>
            <person name="Fracchia K.M."/>
            <person name="Antoshechkin I."/>
            <person name="Mortazavi A."/>
            <person name="Wong G."/>
            <person name="Sternberg P.W."/>
        </authorList>
    </citation>
    <scope>NUCLEOTIDE SEQUENCE [LARGE SCALE GENOMIC DNA]</scope>
    <source>
        <strain evidence="1">MT8872</strain>
    </source>
</reference>